<gene>
    <name evidence="2" type="ordered locus">Sama_3179</name>
</gene>
<dbReference type="HOGENOM" id="CLU_488928_0_0_6"/>
<accession>A1SAH5</accession>
<dbReference type="STRING" id="326297.Sama_3179"/>
<dbReference type="AlphaFoldDB" id="A1SAH5"/>
<proteinExistence type="predicted"/>
<dbReference type="InterPro" id="IPR021803">
    <property type="entry name" value="DUF3373"/>
</dbReference>
<dbReference type="eggNOG" id="ENOG502Z9YV">
    <property type="taxonomic scope" value="Bacteria"/>
</dbReference>
<evidence type="ECO:0000313" key="2">
    <source>
        <dbReference type="EMBL" id="ABM01382.1"/>
    </source>
</evidence>
<evidence type="ECO:0000256" key="1">
    <source>
        <dbReference type="SAM" id="Coils"/>
    </source>
</evidence>
<evidence type="ECO:0000313" key="3">
    <source>
        <dbReference type="Proteomes" id="UP000009175"/>
    </source>
</evidence>
<keyword evidence="3" id="KW-1185">Reference proteome</keyword>
<name>A1SAH5_SHEAM</name>
<reference evidence="2 3" key="1">
    <citation type="submission" date="2006-12" db="EMBL/GenBank/DDBJ databases">
        <title>Complete sequence of Shewanella amazonensis SB2B.</title>
        <authorList>
            <consortium name="US DOE Joint Genome Institute"/>
            <person name="Copeland A."/>
            <person name="Lucas S."/>
            <person name="Lapidus A."/>
            <person name="Barry K."/>
            <person name="Detter J.C."/>
            <person name="Glavina del Rio T."/>
            <person name="Hammon N."/>
            <person name="Israni S."/>
            <person name="Dalin E."/>
            <person name="Tice H."/>
            <person name="Pitluck S."/>
            <person name="Munk A.C."/>
            <person name="Brettin T."/>
            <person name="Bruce D."/>
            <person name="Han C."/>
            <person name="Tapia R."/>
            <person name="Gilna P."/>
            <person name="Schmutz J."/>
            <person name="Larimer F."/>
            <person name="Land M."/>
            <person name="Hauser L."/>
            <person name="Kyrpides N."/>
            <person name="Mikhailova N."/>
            <person name="Fredrickson J."/>
            <person name="Richardson P."/>
        </authorList>
    </citation>
    <scope>NUCLEOTIDE SEQUENCE [LARGE SCALE GENOMIC DNA]</scope>
    <source>
        <strain evidence="3">ATCC BAA-1098 / SB2B</strain>
    </source>
</reference>
<organism evidence="2 3">
    <name type="scientific">Shewanella amazonensis (strain ATCC BAA-1098 / SB2B)</name>
    <dbReference type="NCBI Taxonomy" id="326297"/>
    <lineage>
        <taxon>Bacteria</taxon>
        <taxon>Pseudomonadati</taxon>
        <taxon>Pseudomonadota</taxon>
        <taxon>Gammaproteobacteria</taxon>
        <taxon>Alteromonadales</taxon>
        <taxon>Shewanellaceae</taxon>
        <taxon>Shewanella</taxon>
    </lineage>
</organism>
<dbReference type="Proteomes" id="UP000009175">
    <property type="component" value="Chromosome"/>
</dbReference>
<protein>
    <recommendedName>
        <fullName evidence="4">DUF3373 domain-containing protein</fullName>
    </recommendedName>
</protein>
<dbReference type="KEGG" id="saz:Sama_3179"/>
<sequence>MGQTPGPVTTQIRPARPVRSVSMRTLISLAVASALGFTPLLFTSQSLAADNTANSDQAKIERLQQKIDELSEELADLDTRVNKTERHTALDRITFSGDFRTKVHSLHYRDVTWNPGIKMNFDDFGRRAMAGEYGDPMDPTSPLGKMMAANPDMAAAFMGGQLSGVMPWALGSTNTYDIDNDLFYTTRLRLDIKANVWENVNFAGRLSMYKNWGDSTGVQVFDSWRSFSMDGTNSGNTSGDWLRVERAYFDWKNIGGSEFYLSIGRRPSTYGPPSNIRENEQRGGTPSGHLVHFNFDGATLGYNLGEITGIEGQVVRFCYGQGFESQWGNGELFGNLVTEDTHLGGFNIDVINDGNHFVQLTLFGAKDINDGFKGSMAFPNELAAIFAPTMYQDMQKFDSFNFVTRVQPSGVIGDMFLGGLGYVYESDEDFKAFASLGWTRAESNGNAGMFGGLLTDATFTGKLSADGSELMMVPLAAESDAAHDGYGVYIGMQMPAPYGKFGLEYNYGSKYWSPFTQAQDDPIGSKLATRGHVVEAYYLFEVNPRMFIKLAGLYYDYEYTGSGTPVGAPVKVDDVMAGSAVSLLPVVDTAVDLNASLTVKF</sequence>
<evidence type="ECO:0008006" key="4">
    <source>
        <dbReference type="Google" id="ProtNLM"/>
    </source>
</evidence>
<dbReference type="Pfam" id="PF11853">
    <property type="entry name" value="DUF3373"/>
    <property type="match status" value="1"/>
</dbReference>
<keyword evidence="1" id="KW-0175">Coiled coil</keyword>
<feature type="coiled-coil region" evidence="1">
    <location>
        <begin position="53"/>
        <end position="87"/>
    </location>
</feature>
<dbReference type="EMBL" id="CP000507">
    <property type="protein sequence ID" value="ABM01382.1"/>
    <property type="molecule type" value="Genomic_DNA"/>
</dbReference>